<dbReference type="InterPro" id="IPR012337">
    <property type="entry name" value="RNaseH-like_sf"/>
</dbReference>
<dbReference type="EMBL" id="UINC01083432">
    <property type="protein sequence ID" value="SVC29127.1"/>
    <property type="molecule type" value="Genomic_DNA"/>
</dbReference>
<proteinExistence type="inferred from homology"/>
<dbReference type="PROSITE" id="PS01321">
    <property type="entry name" value="RUVC"/>
    <property type="match status" value="1"/>
</dbReference>
<name>A0A382L2D2_9ZZZZ</name>
<reference evidence="12" key="1">
    <citation type="submission" date="2018-05" db="EMBL/GenBank/DDBJ databases">
        <authorList>
            <person name="Lanie J.A."/>
            <person name="Ng W.-L."/>
            <person name="Kazmierczak K.M."/>
            <person name="Andrzejewski T.M."/>
            <person name="Davidsen T.M."/>
            <person name="Wayne K.J."/>
            <person name="Tettelin H."/>
            <person name="Glass J.I."/>
            <person name="Rusch D."/>
            <person name="Podicherti R."/>
            <person name="Tsui H.-C.T."/>
            <person name="Winkler M.E."/>
        </authorList>
    </citation>
    <scope>NUCLEOTIDE SEQUENCE</scope>
</reference>
<dbReference type="GO" id="GO:0003677">
    <property type="term" value="F:DNA binding"/>
    <property type="evidence" value="ECO:0007669"/>
    <property type="project" value="UniProtKB-KW"/>
</dbReference>
<evidence type="ECO:0000256" key="6">
    <source>
        <dbReference type="ARBA" id="ARBA00022763"/>
    </source>
</evidence>
<sequence>VFMHRNADSALKLGQARGAAITACAMNEIALFEYSANQVKQACVGKGHATKEQVQHMIKILLCLEEIPLTDAADALAIAICHANSREGLLRMQGVSGMRYGRLQ</sequence>
<keyword evidence="7" id="KW-0378">Hydrolase</keyword>
<evidence type="ECO:0000256" key="3">
    <source>
        <dbReference type="ARBA" id="ARBA00022722"/>
    </source>
</evidence>
<dbReference type="GO" id="GO:0006281">
    <property type="term" value="P:DNA repair"/>
    <property type="evidence" value="ECO:0007669"/>
    <property type="project" value="UniProtKB-KW"/>
</dbReference>
<keyword evidence="6" id="KW-0227">DNA damage</keyword>
<dbReference type="GO" id="GO:0006310">
    <property type="term" value="P:DNA recombination"/>
    <property type="evidence" value="ECO:0007669"/>
    <property type="project" value="UniProtKB-KW"/>
</dbReference>
<comment type="similarity">
    <text evidence="1">Belongs to the RuvC family.</text>
</comment>
<dbReference type="NCBIfam" id="TIGR00228">
    <property type="entry name" value="ruvC"/>
    <property type="match status" value="1"/>
</dbReference>
<keyword evidence="3" id="KW-0540">Nuclease</keyword>
<dbReference type="GO" id="GO:0046872">
    <property type="term" value="F:metal ion binding"/>
    <property type="evidence" value="ECO:0007669"/>
    <property type="project" value="UniProtKB-KW"/>
</dbReference>
<dbReference type="PRINTS" id="PR00696">
    <property type="entry name" value="RSOLVASERUVC"/>
</dbReference>
<dbReference type="AlphaFoldDB" id="A0A382L2D2"/>
<keyword evidence="11" id="KW-0234">DNA repair</keyword>
<keyword evidence="5" id="KW-0255">Endonuclease</keyword>
<dbReference type="SUPFAM" id="SSF53098">
    <property type="entry name" value="Ribonuclease H-like"/>
    <property type="match status" value="1"/>
</dbReference>
<evidence type="ECO:0000256" key="9">
    <source>
        <dbReference type="ARBA" id="ARBA00023125"/>
    </source>
</evidence>
<evidence type="ECO:0000256" key="7">
    <source>
        <dbReference type="ARBA" id="ARBA00022801"/>
    </source>
</evidence>
<dbReference type="Pfam" id="PF02075">
    <property type="entry name" value="RuvC"/>
    <property type="match status" value="1"/>
</dbReference>
<protein>
    <submittedName>
        <fullName evidence="12">Uncharacterized protein</fullName>
    </submittedName>
</protein>
<evidence type="ECO:0000256" key="8">
    <source>
        <dbReference type="ARBA" id="ARBA00022842"/>
    </source>
</evidence>
<keyword evidence="10" id="KW-0233">DNA recombination</keyword>
<evidence type="ECO:0000256" key="10">
    <source>
        <dbReference type="ARBA" id="ARBA00023172"/>
    </source>
</evidence>
<dbReference type="InterPro" id="IPR002176">
    <property type="entry name" value="X-over_junc_endoDNase_RuvC"/>
</dbReference>
<dbReference type="InterPro" id="IPR036397">
    <property type="entry name" value="RNaseH_sf"/>
</dbReference>
<accession>A0A382L2D2</accession>
<dbReference type="InterPro" id="IPR020563">
    <property type="entry name" value="X-over_junc_endoDNase_Mg_BS"/>
</dbReference>
<gene>
    <name evidence="12" type="ORF">METZ01_LOCUS281981</name>
</gene>
<dbReference type="PANTHER" id="PTHR30194">
    <property type="entry name" value="CROSSOVER JUNCTION ENDODEOXYRIBONUCLEASE RUVC"/>
    <property type="match status" value="1"/>
</dbReference>
<feature type="non-terminal residue" evidence="12">
    <location>
        <position position="1"/>
    </location>
</feature>
<dbReference type="GO" id="GO:0008821">
    <property type="term" value="F:crossover junction DNA endonuclease activity"/>
    <property type="evidence" value="ECO:0007669"/>
    <property type="project" value="InterPro"/>
</dbReference>
<keyword evidence="2" id="KW-0963">Cytoplasm</keyword>
<evidence type="ECO:0000313" key="12">
    <source>
        <dbReference type="EMBL" id="SVC29127.1"/>
    </source>
</evidence>
<evidence type="ECO:0000256" key="5">
    <source>
        <dbReference type="ARBA" id="ARBA00022759"/>
    </source>
</evidence>
<dbReference type="Gene3D" id="3.30.420.10">
    <property type="entry name" value="Ribonuclease H-like superfamily/Ribonuclease H"/>
    <property type="match status" value="1"/>
</dbReference>
<keyword evidence="4" id="KW-0479">Metal-binding</keyword>
<evidence type="ECO:0000256" key="4">
    <source>
        <dbReference type="ARBA" id="ARBA00022723"/>
    </source>
</evidence>
<dbReference type="PANTHER" id="PTHR30194:SF3">
    <property type="entry name" value="CROSSOVER JUNCTION ENDODEOXYRIBONUCLEASE RUVC"/>
    <property type="match status" value="1"/>
</dbReference>
<keyword evidence="8" id="KW-0460">Magnesium</keyword>
<organism evidence="12">
    <name type="scientific">marine metagenome</name>
    <dbReference type="NCBI Taxonomy" id="408172"/>
    <lineage>
        <taxon>unclassified sequences</taxon>
        <taxon>metagenomes</taxon>
        <taxon>ecological metagenomes</taxon>
    </lineage>
</organism>
<keyword evidence="9" id="KW-0238">DNA-binding</keyword>
<evidence type="ECO:0000256" key="2">
    <source>
        <dbReference type="ARBA" id="ARBA00022490"/>
    </source>
</evidence>
<evidence type="ECO:0000256" key="1">
    <source>
        <dbReference type="ARBA" id="ARBA00009518"/>
    </source>
</evidence>
<evidence type="ECO:0000256" key="11">
    <source>
        <dbReference type="ARBA" id="ARBA00023204"/>
    </source>
</evidence>